<dbReference type="InterPro" id="IPR001647">
    <property type="entry name" value="HTH_TetR"/>
</dbReference>
<gene>
    <name evidence="6" type="ORF">HGB44_16325</name>
</gene>
<dbReference type="AlphaFoldDB" id="A0A7X6RR17"/>
<evidence type="ECO:0000256" key="3">
    <source>
        <dbReference type="ARBA" id="ARBA00023163"/>
    </source>
</evidence>
<keyword evidence="7" id="KW-1185">Reference proteome</keyword>
<dbReference type="Proteomes" id="UP000553209">
    <property type="component" value="Unassembled WGS sequence"/>
</dbReference>
<dbReference type="GO" id="GO:0003677">
    <property type="term" value="F:DNA binding"/>
    <property type="evidence" value="ECO:0007669"/>
    <property type="project" value="UniProtKB-UniRule"/>
</dbReference>
<evidence type="ECO:0000256" key="2">
    <source>
        <dbReference type="ARBA" id="ARBA00023125"/>
    </source>
</evidence>
<keyword evidence="3" id="KW-0804">Transcription</keyword>
<dbReference type="InterPro" id="IPR009057">
    <property type="entry name" value="Homeodomain-like_sf"/>
</dbReference>
<keyword evidence="2 4" id="KW-0238">DNA-binding</keyword>
<keyword evidence="1" id="KW-0805">Transcription regulation</keyword>
<dbReference type="Gene3D" id="1.10.357.10">
    <property type="entry name" value="Tetracycline Repressor, domain 2"/>
    <property type="match status" value="1"/>
</dbReference>
<dbReference type="PANTHER" id="PTHR47506">
    <property type="entry name" value="TRANSCRIPTIONAL REGULATORY PROTEIN"/>
    <property type="match status" value="1"/>
</dbReference>
<dbReference type="PROSITE" id="PS50977">
    <property type="entry name" value="HTH_TETR_2"/>
    <property type="match status" value="1"/>
</dbReference>
<organism evidence="6 7">
    <name type="scientific">Nocardiopsis alborubida</name>
    <dbReference type="NCBI Taxonomy" id="146802"/>
    <lineage>
        <taxon>Bacteria</taxon>
        <taxon>Bacillati</taxon>
        <taxon>Actinomycetota</taxon>
        <taxon>Actinomycetes</taxon>
        <taxon>Streptosporangiales</taxon>
        <taxon>Nocardiopsidaceae</taxon>
        <taxon>Nocardiopsis</taxon>
    </lineage>
</organism>
<evidence type="ECO:0000313" key="7">
    <source>
        <dbReference type="Proteomes" id="UP000553209"/>
    </source>
</evidence>
<dbReference type="RefSeq" id="WP_061078633.1">
    <property type="nucleotide sequence ID" value="NZ_JAAXPG010000014.1"/>
</dbReference>
<evidence type="ECO:0000259" key="5">
    <source>
        <dbReference type="PROSITE" id="PS50977"/>
    </source>
</evidence>
<feature type="DNA-binding region" description="H-T-H motif" evidence="4">
    <location>
        <begin position="34"/>
        <end position="53"/>
    </location>
</feature>
<evidence type="ECO:0000256" key="1">
    <source>
        <dbReference type="ARBA" id="ARBA00023015"/>
    </source>
</evidence>
<dbReference type="PANTHER" id="PTHR47506:SF1">
    <property type="entry name" value="HTH-TYPE TRANSCRIPTIONAL REGULATOR YJDC"/>
    <property type="match status" value="1"/>
</dbReference>
<feature type="domain" description="HTH tetR-type" evidence="5">
    <location>
        <begin position="11"/>
        <end position="71"/>
    </location>
</feature>
<comment type="caution">
    <text evidence="6">The sequence shown here is derived from an EMBL/GenBank/DDBJ whole genome shotgun (WGS) entry which is preliminary data.</text>
</comment>
<proteinExistence type="predicted"/>
<sequence>MPPAFSAQEKERITNLLLESGRALFTTRGLRKTSLEELVAPAGIAKSSFYAFFDSKEALYLELMLRQMAEVRERVIDEALTSTDDTREGLRRFLRASLDELADNPLYGRLVTHPEEMDAVARRVAPSRAASSPDSPAAALGAFVDARRGTGELVDAHPAAIVGVLQAVLLLPVNADRLAAPEHYHQTLDLLIDIVARGLTPRKE</sequence>
<dbReference type="PRINTS" id="PR00455">
    <property type="entry name" value="HTHTETR"/>
</dbReference>
<evidence type="ECO:0000313" key="6">
    <source>
        <dbReference type="EMBL" id="NKY99218.1"/>
    </source>
</evidence>
<accession>A0A7X6RR17</accession>
<name>A0A7X6RR17_9ACTN</name>
<dbReference type="Pfam" id="PF00440">
    <property type="entry name" value="TetR_N"/>
    <property type="match status" value="1"/>
</dbReference>
<protein>
    <submittedName>
        <fullName evidence="6">TetR/AcrR family transcriptional regulator</fullName>
    </submittedName>
</protein>
<dbReference type="EMBL" id="JAAXPG010000014">
    <property type="protein sequence ID" value="NKY99218.1"/>
    <property type="molecule type" value="Genomic_DNA"/>
</dbReference>
<evidence type="ECO:0000256" key="4">
    <source>
        <dbReference type="PROSITE-ProRule" id="PRU00335"/>
    </source>
</evidence>
<dbReference type="SUPFAM" id="SSF46689">
    <property type="entry name" value="Homeodomain-like"/>
    <property type="match status" value="1"/>
</dbReference>
<reference evidence="6 7" key="1">
    <citation type="submission" date="2020-04" db="EMBL/GenBank/DDBJ databases">
        <title>MicrobeNet Type strains.</title>
        <authorList>
            <person name="Nicholson A.C."/>
        </authorList>
    </citation>
    <scope>NUCLEOTIDE SEQUENCE [LARGE SCALE GENOMIC DNA]</scope>
    <source>
        <strain evidence="6 7">ATCC 23612</strain>
    </source>
</reference>